<dbReference type="GO" id="GO:0016747">
    <property type="term" value="F:acyltransferase activity, transferring groups other than amino-acyl groups"/>
    <property type="evidence" value="ECO:0007669"/>
    <property type="project" value="InterPro"/>
</dbReference>
<dbReference type="Proteomes" id="UP000724672">
    <property type="component" value="Unassembled WGS sequence"/>
</dbReference>
<dbReference type="SUPFAM" id="SSF55729">
    <property type="entry name" value="Acyl-CoA N-acyltransferases (Nat)"/>
    <property type="match status" value="1"/>
</dbReference>
<dbReference type="Gene3D" id="3.40.630.30">
    <property type="match status" value="1"/>
</dbReference>
<proteinExistence type="predicted"/>
<feature type="domain" description="N-acetyltransferase" evidence="1">
    <location>
        <begin position="3"/>
        <end position="152"/>
    </location>
</feature>
<dbReference type="RefSeq" id="WP_203367276.1">
    <property type="nucleotide sequence ID" value="NZ_WSFT01000048.1"/>
</dbReference>
<keyword evidence="3" id="KW-1185">Reference proteome</keyword>
<dbReference type="PROSITE" id="PS51186">
    <property type="entry name" value="GNAT"/>
    <property type="match status" value="1"/>
</dbReference>
<gene>
    <name evidence="2" type="ORF">GOQ27_12825</name>
</gene>
<dbReference type="Pfam" id="PF13302">
    <property type="entry name" value="Acetyltransf_3"/>
    <property type="match status" value="1"/>
</dbReference>
<accession>A0A942V1A8</accession>
<dbReference type="AlphaFoldDB" id="A0A942V1A8"/>
<evidence type="ECO:0000313" key="3">
    <source>
        <dbReference type="Proteomes" id="UP000724672"/>
    </source>
</evidence>
<evidence type="ECO:0000259" key="1">
    <source>
        <dbReference type="PROSITE" id="PS51186"/>
    </source>
</evidence>
<dbReference type="PANTHER" id="PTHR43415">
    <property type="entry name" value="SPERMIDINE N(1)-ACETYLTRANSFERASE"/>
    <property type="match status" value="1"/>
</dbReference>
<dbReference type="InterPro" id="IPR000182">
    <property type="entry name" value="GNAT_dom"/>
</dbReference>
<dbReference type="EMBL" id="WSFT01000048">
    <property type="protein sequence ID" value="MBS4539352.1"/>
    <property type="molecule type" value="Genomic_DNA"/>
</dbReference>
<organism evidence="2 3">
    <name type="scientific">Anaeromonas frigoriresistens</name>
    <dbReference type="NCBI Taxonomy" id="2683708"/>
    <lineage>
        <taxon>Bacteria</taxon>
        <taxon>Bacillati</taxon>
        <taxon>Bacillota</taxon>
        <taxon>Tissierellia</taxon>
        <taxon>Tissierellales</taxon>
        <taxon>Thermohalobacteraceae</taxon>
        <taxon>Anaeromonas</taxon>
    </lineage>
</organism>
<dbReference type="InterPro" id="IPR016181">
    <property type="entry name" value="Acyl_CoA_acyltransferase"/>
</dbReference>
<protein>
    <submittedName>
        <fullName evidence="2">GNAT family N-acetyltransferase</fullName>
    </submittedName>
</protein>
<dbReference type="PANTHER" id="PTHR43415:SF3">
    <property type="entry name" value="GNAT-FAMILY ACETYLTRANSFERASE"/>
    <property type="match status" value="1"/>
</dbReference>
<name>A0A942V1A8_9FIRM</name>
<reference evidence="2" key="1">
    <citation type="submission" date="2019-12" db="EMBL/GenBank/DDBJ databases">
        <title>Clostridiaceae gen. nov. sp. nov., isolated from sediment in Xinjiang, China.</title>
        <authorList>
            <person name="Zhang R."/>
        </authorList>
    </citation>
    <scope>NUCLEOTIDE SEQUENCE</scope>
    <source>
        <strain evidence="2">D2Q-11</strain>
    </source>
</reference>
<evidence type="ECO:0000313" key="2">
    <source>
        <dbReference type="EMBL" id="MBS4539352.1"/>
    </source>
</evidence>
<comment type="caution">
    <text evidence="2">The sequence shown here is derived from an EMBL/GenBank/DDBJ whole genome shotgun (WGS) entry which is preliminary data.</text>
</comment>
<sequence length="152" mass="18078">MNLEFRKPTEQDGSDIATWKYEGEYSFYDNDKTETKNEWARNIHNEENAYVIYNENNELIGNCSFDLEDGEYMFGVQMRPDLTGKGKGTEIVKTILDFGKKTYDFNTLVLLVAKFNQRAIRIYEKLDFEIIEEFVWNVNDEQKEFIAMRKTY</sequence>